<reference evidence="2" key="1">
    <citation type="submission" date="2013-06" db="EMBL/GenBank/DDBJ databases">
        <authorList>
            <person name="Zhao Q."/>
        </authorList>
    </citation>
    <scope>NUCLEOTIDE SEQUENCE</scope>
    <source>
        <strain evidence="2">cv. W1943</strain>
    </source>
</reference>
<dbReference type="AlphaFoldDB" id="A0A0E0PGX3"/>
<sequence length="74" mass="8535">MFSDGLQEDLRFERNARIFDQKMRSPDQLVEDIKEEIMVWKTAAVFKDCNSTANLQSMCLRAFSSFPLLTGLEA</sequence>
<evidence type="ECO:0000313" key="1">
    <source>
        <dbReference type="EnsemblPlants" id="ORUFI05G01850.1"/>
    </source>
</evidence>
<name>A0A0E0PGX3_ORYRU</name>
<organism evidence="1 2">
    <name type="scientific">Oryza rufipogon</name>
    <name type="common">Brownbeard rice</name>
    <name type="synonym">Asian wild rice</name>
    <dbReference type="NCBI Taxonomy" id="4529"/>
    <lineage>
        <taxon>Eukaryota</taxon>
        <taxon>Viridiplantae</taxon>
        <taxon>Streptophyta</taxon>
        <taxon>Embryophyta</taxon>
        <taxon>Tracheophyta</taxon>
        <taxon>Spermatophyta</taxon>
        <taxon>Magnoliopsida</taxon>
        <taxon>Liliopsida</taxon>
        <taxon>Poales</taxon>
        <taxon>Poaceae</taxon>
        <taxon>BOP clade</taxon>
        <taxon>Oryzoideae</taxon>
        <taxon>Oryzeae</taxon>
        <taxon>Oryzinae</taxon>
        <taxon>Oryza</taxon>
    </lineage>
</organism>
<evidence type="ECO:0000313" key="2">
    <source>
        <dbReference type="Proteomes" id="UP000008022"/>
    </source>
</evidence>
<dbReference type="Proteomes" id="UP000008022">
    <property type="component" value="Unassembled WGS sequence"/>
</dbReference>
<dbReference type="Gramene" id="ORUFI05G01850.1">
    <property type="protein sequence ID" value="ORUFI05G01850.1"/>
    <property type="gene ID" value="ORUFI05G01850"/>
</dbReference>
<dbReference type="EnsemblPlants" id="ORUFI05G01850.1">
    <property type="protein sequence ID" value="ORUFI05G01850.1"/>
    <property type="gene ID" value="ORUFI05G01850"/>
</dbReference>
<protein>
    <submittedName>
        <fullName evidence="1">Uncharacterized protein</fullName>
    </submittedName>
</protein>
<reference evidence="1" key="2">
    <citation type="submission" date="2015-06" db="UniProtKB">
        <authorList>
            <consortium name="EnsemblPlants"/>
        </authorList>
    </citation>
    <scope>IDENTIFICATION</scope>
</reference>
<accession>A0A0E0PGX3</accession>
<keyword evidence="2" id="KW-1185">Reference proteome</keyword>
<dbReference type="HOGENOM" id="CLU_2692114_0_0_1"/>
<proteinExistence type="predicted"/>